<keyword evidence="1" id="KW-1185">Reference proteome</keyword>
<dbReference type="WBParaSite" id="ACRNAN_scaffold30310.g10639.t1">
    <property type="protein sequence ID" value="ACRNAN_scaffold30310.g10639.t1"/>
    <property type="gene ID" value="ACRNAN_scaffold30310.g10639"/>
</dbReference>
<sequence length="79" mass="9195">CLAIYDQLDNLILGDPNESKDVEEYIVFENHILSSEGIWRRMHGKLIPYWFPPSNLHSKPENDKAISVEKMKKKSLPNI</sequence>
<dbReference type="AlphaFoldDB" id="A0A914DL80"/>
<proteinExistence type="predicted"/>
<organism evidence="1 2">
    <name type="scientific">Acrobeloides nanus</name>
    <dbReference type="NCBI Taxonomy" id="290746"/>
    <lineage>
        <taxon>Eukaryota</taxon>
        <taxon>Metazoa</taxon>
        <taxon>Ecdysozoa</taxon>
        <taxon>Nematoda</taxon>
        <taxon>Chromadorea</taxon>
        <taxon>Rhabditida</taxon>
        <taxon>Tylenchina</taxon>
        <taxon>Cephalobomorpha</taxon>
        <taxon>Cephaloboidea</taxon>
        <taxon>Cephalobidae</taxon>
        <taxon>Acrobeloides</taxon>
    </lineage>
</organism>
<dbReference type="Proteomes" id="UP000887540">
    <property type="component" value="Unplaced"/>
</dbReference>
<evidence type="ECO:0000313" key="1">
    <source>
        <dbReference type="Proteomes" id="UP000887540"/>
    </source>
</evidence>
<dbReference type="Gene3D" id="3.10.450.240">
    <property type="match status" value="1"/>
</dbReference>
<evidence type="ECO:0000313" key="2">
    <source>
        <dbReference type="WBParaSite" id="ACRNAN_scaffold30310.g10639.t1"/>
    </source>
</evidence>
<protein>
    <submittedName>
        <fullName evidence="2">Uncharacterized protein</fullName>
    </submittedName>
</protein>
<reference evidence="2" key="1">
    <citation type="submission" date="2022-11" db="UniProtKB">
        <authorList>
            <consortium name="WormBaseParasite"/>
        </authorList>
    </citation>
    <scope>IDENTIFICATION</scope>
</reference>
<name>A0A914DL80_9BILA</name>
<accession>A0A914DL80</accession>